<protein>
    <recommendedName>
        <fullName evidence="4">Peptidase inhibitor family I36</fullName>
    </recommendedName>
</protein>
<keyword evidence="3" id="KW-1185">Reference proteome</keyword>
<reference evidence="2 3" key="1">
    <citation type="submission" date="2020-08" db="EMBL/GenBank/DDBJ databases">
        <title>Sequencing the genomes of 1000 actinobacteria strains.</title>
        <authorList>
            <person name="Klenk H.-P."/>
        </authorList>
    </citation>
    <scope>NUCLEOTIDE SEQUENCE [LARGE SCALE GENOMIC DNA]</scope>
    <source>
        <strain evidence="2 3">DSM 45486</strain>
    </source>
</reference>
<evidence type="ECO:0008006" key="4">
    <source>
        <dbReference type="Google" id="ProtNLM"/>
    </source>
</evidence>
<dbReference type="InterPro" id="IPR006311">
    <property type="entry name" value="TAT_signal"/>
</dbReference>
<dbReference type="AlphaFoldDB" id="A0A7W9HLI5"/>
<dbReference type="EMBL" id="JACHMO010000001">
    <property type="protein sequence ID" value="MBB5804316.1"/>
    <property type="molecule type" value="Genomic_DNA"/>
</dbReference>
<feature type="signal peptide" evidence="1">
    <location>
        <begin position="1"/>
        <end position="22"/>
    </location>
</feature>
<evidence type="ECO:0000313" key="2">
    <source>
        <dbReference type="EMBL" id="MBB5804316.1"/>
    </source>
</evidence>
<keyword evidence="1" id="KW-0732">Signal</keyword>
<evidence type="ECO:0000256" key="1">
    <source>
        <dbReference type="SAM" id="SignalP"/>
    </source>
</evidence>
<dbReference type="RefSeq" id="WP_184922117.1">
    <property type="nucleotide sequence ID" value="NZ_JACHMO010000001.1"/>
</dbReference>
<organism evidence="2 3">
    <name type="scientific">Saccharothrix ecbatanensis</name>
    <dbReference type="NCBI Taxonomy" id="1105145"/>
    <lineage>
        <taxon>Bacteria</taxon>
        <taxon>Bacillati</taxon>
        <taxon>Actinomycetota</taxon>
        <taxon>Actinomycetes</taxon>
        <taxon>Pseudonocardiales</taxon>
        <taxon>Pseudonocardiaceae</taxon>
        <taxon>Saccharothrix</taxon>
    </lineage>
</organism>
<name>A0A7W9HLI5_9PSEU</name>
<dbReference type="Pfam" id="PF03995">
    <property type="entry name" value="Inhibitor_I36"/>
    <property type="match status" value="1"/>
</dbReference>
<sequence>MSTRRRHLVRAVVAIGAAAALALPLAGSAAGAPTPRNGVCEAGEFCLYWGLGGPSGGSSVSDFTTSIPEYGNTQPTCYDFKGPGVGKGECVKNNAASAYNRRSGTVRLYILPNCGSTGRWVLQPGQRVDDLTPYIDRNQSHSVASSGTC</sequence>
<proteinExistence type="predicted"/>
<accession>A0A7W9HLI5</accession>
<gene>
    <name evidence="2" type="ORF">F4560_004084</name>
</gene>
<comment type="caution">
    <text evidence="2">The sequence shown here is derived from an EMBL/GenBank/DDBJ whole genome shotgun (WGS) entry which is preliminary data.</text>
</comment>
<feature type="chain" id="PRO_5038875968" description="Peptidase inhibitor family I36" evidence="1">
    <location>
        <begin position="23"/>
        <end position="149"/>
    </location>
</feature>
<dbReference type="Proteomes" id="UP000552097">
    <property type="component" value="Unassembled WGS sequence"/>
</dbReference>
<evidence type="ECO:0000313" key="3">
    <source>
        <dbReference type="Proteomes" id="UP000552097"/>
    </source>
</evidence>
<dbReference type="PROSITE" id="PS51318">
    <property type="entry name" value="TAT"/>
    <property type="match status" value="1"/>
</dbReference>